<keyword evidence="6" id="KW-1185">Reference proteome</keyword>
<feature type="domain" description="Non-reducing end beta-L-arabinofuranosidase-like GH127 middle" evidence="3">
    <location>
        <begin position="437"/>
        <end position="528"/>
    </location>
</feature>
<evidence type="ECO:0000259" key="3">
    <source>
        <dbReference type="Pfam" id="PF20736"/>
    </source>
</evidence>
<dbReference type="Pfam" id="PF07944">
    <property type="entry name" value="Beta-AFase-like_GH127_cat"/>
    <property type="match status" value="1"/>
</dbReference>
<name>Z9JPP5_9MICO</name>
<sequence>MTSAPSTATASPTTRTAWTAPPVAPTAPVRLRPLAPGDARITGGFWSVRQQRNRSVALREGHAKLEEFGTLDNFRIAAGTREGEARGPIFQDSDAYKWLEAVAFEIGREDDPELREMQESVTAVIASAQAEDGYLNSVHQLRHGLEERYTNLAWNHELYCYGHLFQAAVAQSRCTGDDALLEVSLRALDHLGSVFGPGRHEGVAGHPEIEMALVELYRHTGRRDALDLARFLLERRGHGAILAEGIRDATYFSDRVPVREARTVEGHAVRALYLASGVADLAIEDGDEELLRRQEELFATMLATKTYVTGGMGSRWEGEAYGDPYELGPDRAYAETCAGIAAVQWAWRLLLATGREQYADFIERALYNAVLPGVSLSGTEYFYVNALQLRSQAHATTATQAVNGRGAWFDCACCPPNVMRTLASLDQYAATADAEGLQLHQYAEGVWTARLGEEALSVEVATGYPHAGQVRLRILEAPAGEAALSLRVPAWSASAELEDREGTQQLGPGLHTIRRVLVAGEELTLRLDLGARFVGAPHRLDASRGAVALERGPLVYALEQVDQTGPALVDDALVDPAAPVAEHPLEDLDGVVALDVAGWASPAPQVDVDAPWPYRPVSATAAVPGAPCTWRAIPYYAWANREVGPMRVWLPAAGA</sequence>
<dbReference type="InterPro" id="IPR049046">
    <property type="entry name" value="Beta-AFase-like_GH127_middle"/>
</dbReference>
<dbReference type="STRING" id="396014.BF93_04120"/>
<dbReference type="InterPro" id="IPR008928">
    <property type="entry name" value="6-hairpin_glycosidase_sf"/>
</dbReference>
<accession>Z9JPP5</accession>
<dbReference type="Pfam" id="PF20737">
    <property type="entry name" value="Glyco_hydro127C"/>
    <property type="match status" value="1"/>
</dbReference>
<organism evidence="5 6">
    <name type="scientific">Brachybacterium phenoliresistens</name>
    <dbReference type="NCBI Taxonomy" id="396014"/>
    <lineage>
        <taxon>Bacteria</taxon>
        <taxon>Bacillati</taxon>
        <taxon>Actinomycetota</taxon>
        <taxon>Actinomycetes</taxon>
        <taxon>Micrococcales</taxon>
        <taxon>Dermabacteraceae</taxon>
        <taxon>Brachybacterium</taxon>
    </lineage>
</organism>
<dbReference type="RefSeq" id="WP_038373520.1">
    <property type="nucleotide sequence ID" value="NZ_KK069999.1"/>
</dbReference>
<dbReference type="AlphaFoldDB" id="Z9JPP5"/>
<dbReference type="PATRIC" id="fig|396014.3.peg.2858"/>
<dbReference type="PANTHER" id="PTHR43465">
    <property type="entry name" value="DUF1680 DOMAIN PROTEIN (AFU_ORTHOLOGUE AFUA_1G08910)"/>
    <property type="match status" value="1"/>
</dbReference>
<dbReference type="SUPFAM" id="SSF48208">
    <property type="entry name" value="Six-hairpin glycosidases"/>
    <property type="match status" value="1"/>
</dbReference>
<dbReference type="Proteomes" id="UP000023067">
    <property type="component" value="Unassembled WGS sequence"/>
</dbReference>
<gene>
    <name evidence="5" type="ORF">BF93_04120</name>
</gene>
<evidence type="ECO:0000259" key="4">
    <source>
        <dbReference type="Pfam" id="PF20737"/>
    </source>
</evidence>
<dbReference type="Pfam" id="PF20736">
    <property type="entry name" value="Glyco_hydro127M"/>
    <property type="match status" value="1"/>
</dbReference>
<evidence type="ECO:0000313" key="5">
    <source>
        <dbReference type="EMBL" id="EWS80375.1"/>
    </source>
</evidence>
<comment type="caution">
    <text evidence="5">The sequence shown here is derived from an EMBL/GenBank/DDBJ whole genome shotgun (WGS) entry which is preliminary data.</text>
</comment>
<protein>
    <recommendedName>
        <fullName evidence="7">Glycosyl hydrolase</fullName>
    </recommendedName>
</protein>
<evidence type="ECO:0000259" key="2">
    <source>
        <dbReference type="Pfam" id="PF07944"/>
    </source>
</evidence>
<dbReference type="OrthoDB" id="9757939at2"/>
<dbReference type="InterPro" id="IPR049049">
    <property type="entry name" value="Beta-AFase-like_GH127_C"/>
</dbReference>
<feature type="domain" description="Non-reducing end beta-L-arabinofuranosidase-like GH127 C-terminal" evidence="4">
    <location>
        <begin position="532"/>
        <end position="651"/>
    </location>
</feature>
<dbReference type="InterPro" id="IPR012878">
    <property type="entry name" value="Beta-AFase-like_GH127_cat"/>
</dbReference>
<dbReference type="EMBL" id="JDYK01000016">
    <property type="protein sequence ID" value="EWS80375.1"/>
    <property type="molecule type" value="Genomic_DNA"/>
</dbReference>
<evidence type="ECO:0008006" key="7">
    <source>
        <dbReference type="Google" id="ProtNLM"/>
    </source>
</evidence>
<dbReference type="GO" id="GO:0005975">
    <property type="term" value="P:carbohydrate metabolic process"/>
    <property type="evidence" value="ECO:0007669"/>
    <property type="project" value="InterPro"/>
</dbReference>
<dbReference type="HOGENOM" id="CLU_013148_1_0_11"/>
<feature type="region of interest" description="Disordered" evidence="1">
    <location>
        <begin position="1"/>
        <end position="31"/>
    </location>
</feature>
<feature type="domain" description="Non-reducing end beta-L-arabinofuranosidase-like GH127 catalytic" evidence="2">
    <location>
        <begin position="40"/>
        <end position="426"/>
    </location>
</feature>
<evidence type="ECO:0000256" key="1">
    <source>
        <dbReference type="SAM" id="MobiDB-lite"/>
    </source>
</evidence>
<dbReference type="InterPro" id="IPR049174">
    <property type="entry name" value="Beta-AFase-like"/>
</dbReference>
<dbReference type="eggNOG" id="COG3533">
    <property type="taxonomic scope" value="Bacteria"/>
</dbReference>
<evidence type="ECO:0000313" key="6">
    <source>
        <dbReference type="Proteomes" id="UP000023067"/>
    </source>
</evidence>
<proteinExistence type="predicted"/>
<reference evidence="5 6" key="1">
    <citation type="submission" date="2014-02" db="EMBL/GenBank/DDBJ databases">
        <title>Genome sequence of Brachybacterium phenoliresistens strain W13A50.</title>
        <authorList>
            <person name="Wang X."/>
        </authorList>
    </citation>
    <scope>NUCLEOTIDE SEQUENCE [LARGE SCALE GENOMIC DNA]</scope>
    <source>
        <strain evidence="5 6">W13A50</strain>
    </source>
</reference>
<dbReference type="PANTHER" id="PTHR43465:SF2">
    <property type="entry name" value="DUF1680 DOMAIN PROTEIN (AFU_ORTHOLOGUE AFUA_1G08910)"/>
    <property type="match status" value="1"/>
</dbReference>